<keyword evidence="4" id="KW-1185">Reference proteome</keyword>
<reference evidence="3" key="3">
    <citation type="submission" date="2020-12" db="UniProtKB">
        <authorList>
            <consortium name="EnsemblPlants"/>
        </authorList>
    </citation>
    <scope>IDENTIFICATION</scope>
</reference>
<dbReference type="AlphaFoldDB" id="A0A2K1J3F5"/>
<accession>A0A2K1J3F5</accession>
<feature type="region of interest" description="Disordered" evidence="1">
    <location>
        <begin position="20"/>
        <end position="79"/>
    </location>
</feature>
<sequence>MIPHQLFLFSREEARRGMECRLGGLDSHSPPPSSPPPPRCERRNVSERERDPVDGNVQPRSWAPTNPSRRSPNPPTAPTPLTTSVWLSCSVSVSLSPSLSLEDGILPVRGNCGRYVNISHAALQYNMGKQPSTHPAPFPPTNQWQHHPNPMKTSTTKKKKKKKERKKAFIAARRFLIGRSDWRGLDVGLYTDALGLYI</sequence>
<name>A0A2K1J3F5_PHYPA</name>
<organism evidence="2">
    <name type="scientific">Physcomitrium patens</name>
    <name type="common">Spreading-leaved earth moss</name>
    <name type="synonym">Physcomitrella patens</name>
    <dbReference type="NCBI Taxonomy" id="3218"/>
    <lineage>
        <taxon>Eukaryota</taxon>
        <taxon>Viridiplantae</taxon>
        <taxon>Streptophyta</taxon>
        <taxon>Embryophyta</taxon>
        <taxon>Bryophyta</taxon>
        <taxon>Bryophytina</taxon>
        <taxon>Bryopsida</taxon>
        <taxon>Funariidae</taxon>
        <taxon>Funariales</taxon>
        <taxon>Funariaceae</taxon>
        <taxon>Physcomitrium</taxon>
    </lineage>
</organism>
<dbReference type="InParanoid" id="A0A2K1J3F5"/>
<feature type="compositionally biased region" description="Basic residues" evidence="1">
    <location>
        <begin position="155"/>
        <end position="164"/>
    </location>
</feature>
<feature type="compositionally biased region" description="Pro residues" evidence="1">
    <location>
        <begin position="29"/>
        <end position="38"/>
    </location>
</feature>
<dbReference type="Proteomes" id="UP000006727">
    <property type="component" value="Chromosome 17"/>
</dbReference>
<evidence type="ECO:0000313" key="3">
    <source>
        <dbReference type="EnsemblPlants" id="PAC:32908031.CDS.1"/>
    </source>
</evidence>
<protein>
    <submittedName>
        <fullName evidence="2 3">Uncharacterized protein</fullName>
    </submittedName>
</protein>
<feature type="compositionally biased region" description="Basic and acidic residues" evidence="1">
    <location>
        <begin position="39"/>
        <end position="53"/>
    </location>
</feature>
<dbReference type="EMBL" id="ABEU02000017">
    <property type="protein sequence ID" value="PNR36052.1"/>
    <property type="molecule type" value="Genomic_DNA"/>
</dbReference>
<evidence type="ECO:0000313" key="2">
    <source>
        <dbReference type="EMBL" id="PNR36052.1"/>
    </source>
</evidence>
<dbReference type="Gramene" id="Pp3c17_10630V3.1">
    <property type="protein sequence ID" value="PAC:32908031.CDS.1"/>
    <property type="gene ID" value="Pp3c17_10630"/>
</dbReference>
<feature type="region of interest" description="Disordered" evidence="1">
    <location>
        <begin position="140"/>
        <end position="164"/>
    </location>
</feature>
<reference evidence="2 4" key="2">
    <citation type="journal article" date="2018" name="Plant J.">
        <title>The Physcomitrella patens chromosome-scale assembly reveals moss genome structure and evolution.</title>
        <authorList>
            <person name="Lang D."/>
            <person name="Ullrich K.K."/>
            <person name="Murat F."/>
            <person name="Fuchs J."/>
            <person name="Jenkins J."/>
            <person name="Haas F.B."/>
            <person name="Piednoel M."/>
            <person name="Gundlach H."/>
            <person name="Van Bel M."/>
            <person name="Meyberg R."/>
            <person name="Vives C."/>
            <person name="Morata J."/>
            <person name="Symeonidi A."/>
            <person name="Hiss M."/>
            <person name="Muchero W."/>
            <person name="Kamisugi Y."/>
            <person name="Saleh O."/>
            <person name="Blanc G."/>
            <person name="Decker E.L."/>
            <person name="van Gessel N."/>
            <person name="Grimwood J."/>
            <person name="Hayes R.D."/>
            <person name="Graham S.W."/>
            <person name="Gunter L.E."/>
            <person name="McDaniel S.F."/>
            <person name="Hoernstein S.N.W."/>
            <person name="Larsson A."/>
            <person name="Li F.W."/>
            <person name="Perroud P.F."/>
            <person name="Phillips J."/>
            <person name="Ranjan P."/>
            <person name="Rokshar D.S."/>
            <person name="Rothfels C.J."/>
            <person name="Schneider L."/>
            <person name="Shu S."/>
            <person name="Stevenson D.W."/>
            <person name="Thummler F."/>
            <person name="Tillich M."/>
            <person name="Villarreal Aguilar J.C."/>
            <person name="Widiez T."/>
            <person name="Wong G.K."/>
            <person name="Wymore A."/>
            <person name="Zhang Y."/>
            <person name="Zimmer A.D."/>
            <person name="Quatrano R.S."/>
            <person name="Mayer K.F.X."/>
            <person name="Goodstein D."/>
            <person name="Casacuberta J.M."/>
            <person name="Vandepoele K."/>
            <person name="Reski R."/>
            <person name="Cuming A.C."/>
            <person name="Tuskan G.A."/>
            <person name="Maumus F."/>
            <person name="Salse J."/>
            <person name="Schmutz J."/>
            <person name="Rensing S.A."/>
        </authorList>
    </citation>
    <scope>NUCLEOTIDE SEQUENCE [LARGE SCALE GENOMIC DNA]</scope>
    <source>
        <strain evidence="3 4">cv. Gransden 2004</strain>
    </source>
</reference>
<evidence type="ECO:0000313" key="4">
    <source>
        <dbReference type="Proteomes" id="UP000006727"/>
    </source>
</evidence>
<dbReference type="EnsemblPlants" id="Pp3c17_10630V3.1">
    <property type="protein sequence ID" value="PAC:32908031.CDS.1"/>
    <property type="gene ID" value="Pp3c17_10630"/>
</dbReference>
<proteinExistence type="predicted"/>
<gene>
    <name evidence="2" type="ORF">PHYPA_021902</name>
</gene>
<evidence type="ECO:0000256" key="1">
    <source>
        <dbReference type="SAM" id="MobiDB-lite"/>
    </source>
</evidence>
<reference evidence="2 4" key="1">
    <citation type="journal article" date="2008" name="Science">
        <title>The Physcomitrella genome reveals evolutionary insights into the conquest of land by plants.</title>
        <authorList>
            <person name="Rensing S."/>
            <person name="Lang D."/>
            <person name="Zimmer A."/>
            <person name="Terry A."/>
            <person name="Salamov A."/>
            <person name="Shapiro H."/>
            <person name="Nishiyama T."/>
            <person name="Perroud P.-F."/>
            <person name="Lindquist E."/>
            <person name="Kamisugi Y."/>
            <person name="Tanahashi T."/>
            <person name="Sakakibara K."/>
            <person name="Fujita T."/>
            <person name="Oishi K."/>
            <person name="Shin-I T."/>
            <person name="Kuroki Y."/>
            <person name="Toyoda A."/>
            <person name="Suzuki Y."/>
            <person name="Hashimoto A."/>
            <person name="Yamaguchi K."/>
            <person name="Sugano A."/>
            <person name="Kohara Y."/>
            <person name="Fujiyama A."/>
            <person name="Anterola A."/>
            <person name="Aoki S."/>
            <person name="Ashton N."/>
            <person name="Barbazuk W.B."/>
            <person name="Barker E."/>
            <person name="Bennetzen J."/>
            <person name="Bezanilla M."/>
            <person name="Blankenship R."/>
            <person name="Cho S.H."/>
            <person name="Dutcher S."/>
            <person name="Estelle M."/>
            <person name="Fawcett J.A."/>
            <person name="Gundlach H."/>
            <person name="Hanada K."/>
            <person name="Heyl A."/>
            <person name="Hicks K.A."/>
            <person name="Hugh J."/>
            <person name="Lohr M."/>
            <person name="Mayer K."/>
            <person name="Melkozernov A."/>
            <person name="Murata T."/>
            <person name="Nelson D."/>
            <person name="Pils B."/>
            <person name="Prigge M."/>
            <person name="Reiss B."/>
            <person name="Renner T."/>
            <person name="Rombauts S."/>
            <person name="Rushton P."/>
            <person name="Sanderfoot A."/>
            <person name="Schween G."/>
            <person name="Shiu S.-H."/>
            <person name="Stueber K."/>
            <person name="Theodoulou F.L."/>
            <person name="Tu H."/>
            <person name="Van de Peer Y."/>
            <person name="Verrier P.J."/>
            <person name="Waters E."/>
            <person name="Wood A."/>
            <person name="Yang L."/>
            <person name="Cove D."/>
            <person name="Cuming A."/>
            <person name="Hasebe M."/>
            <person name="Lucas S."/>
            <person name="Mishler D.B."/>
            <person name="Reski R."/>
            <person name="Grigoriev I."/>
            <person name="Quatrano R.S."/>
            <person name="Boore J.L."/>
        </authorList>
    </citation>
    <scope>NUCLEOTIDE SEQUENCE [LARGE SCALE GENOMIC DNA]</scope>
    <source>
        <strain evidence="3 4">cv. Gransden 2004</strain>
    </source>
</reference>